<comment type="caution">
    <text evidence="3">The sequence shown here is derived from an EMBL/GenBank/DDBJ whole genome shotgun (WGS) entry which is preliminary data.</text>
</comment>
<dbReference type="Gene3D" id="1.10.3730.20">
    <property type="match status" value="1"/>
</dbReference>
<organism evidence="3 4">
    <name type="scientific">Polyangium jinanense</name>
    <dbReference type="NCBI Taxonomy" id="2829994"/>
    <lineage>
        <taxon>Bacteria</taxon>
        <taxon>Pseudomonadati</taxon>
        <taxon>Myxococcota</taxon>
        <taxon>Polyangia</taxon>
        <taxon>Polyangiales</taxon>
        <taxon>Polyangiaceae</taxon>
        <taxon>Polyangium</taxon>
    </lineage>
</organism>
<accession>A0A9X4AS67</accession>
<dbReference type="InterPro" id="IPR037185">
    <property type="entry name" value="EmrE-like"/>
</dbReference>
<feature type="compositionally biased region" description="Basic and acidic residues" evidence="1">
    <location>
        <begin position="165"/>
        <end position="200"/>
    </location>
</feature>
<feature type="transmembrane region" description="Helical" evidence="2">
    <location>
        <begin position="99"/>
        <end position="116"/>
    </location>
</feature>
<feature type="transmembrane region" description="Helical" evidence="2">
    <location>
        <begin position="122"/>
        <end position="139"/>
    </location>
</feature>
<dbReference type="AlphaFoldDB" id="A0A9X4AS67"/>
<sequence>MPAWTLPAIVAACFFGLHYLALRASSGRIGDALGALCLEGTAALGILAWLVVRREAEATPTSTPGVVWACLAGLCISVATTLLFTALRLGGPVAATGTLALGGGVVLSAALAPLIFGEGFTVRRALGVALGVIAMLLLATPSDAKEAPQGADGEEASPMPNQNRHTAEYGHDPKRAVGVRQREIQHAEVERERERQRAEPTIDELVEENDPRSSAEESEEL</sequence>
<feature type="transmembrane region" description="Helical" evidence="2">
    <location>
        <begin position="29"/>
        <end position="51"/>
    </location>
</feature>
<keyword evidence="4" id="KW-1185">Reference proteome</keyword>
<dbReference type="RefSeq" id="WP_272426954.1">
    <property type="nucleotide sequence ID" value="NZ_JAGTJJ010000010.1"/>
</dbReference>
<dbReference type="Proteomes" id="UP001151081">
    <property type="component" value="Unassembled WGS sequence"/>
</dbReference>
<evidence type="ECO:0000313" key="3">
    <source>
        <dbReference type="EMBL" id="MDC3982819.1"/>
    </source>
</evidence>
<gene>
    <name evidence="3" type="ORF">KEG57_20065</name>
</gene>
<proteinExistence type="predicted"/>
<dbReference type="EMBL" id="JAGTJJ010000010">
    <property type="protein sequence ID" value="MDC3982819.1"/>
    <property type="molecule type" value="Genomic_DNA"/>
</dbReference>
<reference evidence="3 4" key="1">
    <citation type="submission" date="2021-04" db="EMBL/GenBank/DDBJ databases">
        <title>Genome analysis of Polyangium sp.</title>
        <authorList>
            <person name="Li Y."/>
            <person name="Wang J."/>
        </authorList>
    </citation>
    <scope>NUCLEOTIDE SEQUENCE [LARGE SCALE GENOMIC DNA]</scope>
    <source>
        <strain evidence="3 4">SDU14</strain>
    </source>
</reference>
<keyword evidence="2" id="KW-0472">Membrane</keyword>
<evidence type="ECO:0000256" key="1">
    <source>
        <dbReference type="SAM" id="MobiDB-lite"/>
    </source>
</evidence>
<name>A0A9X4AS67_9BACT</name>
<keyword evidence="2" id="KW-0812">Transmembrane</keyword>
<evidence type="ECO:0000313" key="4">
    <source>
        <dbReference type="Proteomes" id="UP001151081"/>
    </source>
</evidence>
<feature type="region of interest" description="Disordered" evidence="1">
    <location>
        <begin position="144"/>
        <end position="221"/>
    </location>
</feature>
<feature type="transmembrane region" description="Helical" evidence="2">
    <location>
        <begin position="6"/>
        <end position="22"/>
    </location>
</feature>
<evidence type="ECO:0000256" key="2">
    <source>
        <dbReference type="SAM" id="Phobius"/>
    </source>
</evidence>
<dbReference type="SUPFAM" id="SSF103481">
    <property type="entry name" value="Multidrug resistance efflux transporter EmrE"/>
    <property type="match status" value="1"/>
</dbReference>
<protein>
    <submittedName>
        <fullName evidence="3">DMT family transporter</fullName>
    </submittedName>
</protein>
<keyword evidence="2" id="KW-1133">Transmembrane helix</keyword>
<feature type="transmembrane region" description="Helical" evidence="2">
    <location>
        <begin position="66"/>
        <end position="87"/>
    </location>
</feature>